<reference evidence="2" key="1">
    <citation type="submission" date="2016-11" db="UniProtKB">
        <authorList>
            <consortium name="WormBaseParasite"/>
        </authorList>
    </citation>
    <scope>IDENTIFICATION</scope>
</reference>
<protein>
    <submittedName>
        <fullName evidence="2">Uncharacterized protein</fullName>
    </submittedName>
</protein>
<keyword evidence="1" id="KW-1185">Reference proteome</keyword>
<name>A0A1I7WRZ3_HETBA</name>
<dbReference type="Proteomes" id="UP000095283">
    <property type="component" value="Unplaced"/>
</dbReference>
<organism evidence="1 2">
    <name type="scientific">Heterorhabditis bacteriophora</name>
    <name type="common">Entomopathogenic nematode worm</name>
    <dbReference type="NCBI Taxonomy" id="37862"/>
    <lineage>
        <taxon>Eukaryota</taxon>
        <taxon>Metazoa</taxon>
        <taxon>Ecdysozoa</taxon>
        <taxon>Nematoda</taxon>
        <taxon>Chromadorea</taxon>
        <taxon>Rhabditida</taxon>
        <taxon>Rhabditina</taxon>
        <taxon>Rhabditomorpha</taxon>
        <taxon>Strongyloidea</taxon>
        <taxon>Heterorhabditidae</taxon>
        <taxon>Heterorhabditis</taxon>
    </lineage>
</organism>
<evidence type="ECO:0000313" key="1">
    <source>
        <dbReference type="Proteomes" id="UP000095283"/>
    </source>
</evidence>
<dbReference type="SUPFAM" id="SSF53067">
    <property type="entry name" value="Actin-like ATPase domain"/>
    <property type="match status" value="1"/>
</dbReference>
<proteinExistence type="predicted"/>
<evidence type="ECO:0000313" key="2">
    <source>
        <dbReference type="WBParaSite" id="Hba_07908"/>
    </source>
</evidence>
<dbReference type="AlphaFoldDB" id="A0A1I7WRZ3"/>
<dbReference type="WBParaSite" id="Hba_07908">
    <property type="protein sequence ID" value="Hba_07908"/>
    <property type="gene ID" value="Hba_07908"/>
</dbReference>
<accession>A0A1I7WRZ3</accession>
<dbReference type="Gene3D" id="3.30.420.40">
    <property type="match status" value="1"/>
</dbReference>
<dbReference type="InterPro" id="IPR043129">
    <property type="entry name" value="ATPase_NBD"/>
</dbReference>
<sequence length="123" mass="13724">MIIGALELACYYRGLESGLNGSTIAMLPSFVPELPDGTGSIMFYLTTTLCSPIDAFYFFYFYKLFVSVVLSFFKCINLVLTNLWTKGVTATGVVGRDVVKLLEEAIERDGVIYSSFFEKLKII</sequence>